<dbReference type="EMBL" id="KB705877">
    <property type="protein sequence ID" value="EMR70395.1"/>
    <property type="molecule type" value="Genomic_DNA"/>
</dbReference>
<dbReference type="InterPro" id="IPR036869">
    <property type="entry name" value="J_dom_sf"/>
</dbReference>
<dbReference type="PROSITE" id="PS50076">
    <property type="entry name" value="DNAJ_2"/>
    <property type="match status" value="1"/>
</dbReference>
<dbReference type="InterPro" id="IPR001623">
    <property type="entry name" value="DnaJ_domain"/>
</dbReference>
<feature type="compositionally biased region" description="Low complexity" evidence="1">
    <location>
        <begin position="134"/>
        <end position="150"/>
    </location>
</feature>
<evidence type="ECO:0000256" key="1">
    <source>
        <dbReference type="SAM" id="MobiDB-lite"/>
    </source>
</evidence>
<evidence type="ECO:0000313" key="4">
    <source>
        <dbReference type="Proteomes" id="UP000012174"/>
    </source>
</evidence>
<dbReference type="CDD" id="cd06257">
    <property type="entry name" value="DnaJ"/>
    <property type="match status" value="1"/>
</dbReference>
<dbReference type="GO" id="GO:0051082">
    <property type="term" value="F:unfolded protein binding"/>
    <property type="evidence" value="ECO:0007669"/>
    <property type="project" value="TreeGrafter"/>
</dbReference>
<reference evidence="4" key="1">
    <citation type="journal article" date="2013" name="Genome Announc.">
        <title>Draft genome sequence of the grapevine dieback fungus Eutypa lata UCR-EL1.</title>
        <authorList>
            <person name="Blanco-Ulate B."/>
            <person name="Rolshausen P.E."/>
            <person name="Cantu D."/>
        </authorList>
    </citation>
    <scope>NUCLEOTIDE SEQUENCE [LARGE SCALE GENOMIC DNA]</scope>
    <source>
        <strain evidence="4">UCR-EL1</strain>
    </source>
</reference>
<dbReference type="HOGENOM" id="CLU_073129_3_0_1"/>
<dbReference type="KEGG" id="ela:UCREL1_2570"/>
<dbReference type="SMART" id="SM00271">
    <property type="entry name" value="DnaJ"/>
    <property type="match status" value="1"/>
</dbReference>
<dbReference type="PRINTS" id="PR00625">
    <property type="entry name" value="JDOMAIN"/>
</dbReference>
<proteinExistence type="predicted"/>
<name>M7TUN5_EUTLA</name>
<dbReference type="eggNOG" id="KOG0714">
    <property type="taxonomic scope" value="Eukaryota"/>
</dbReference>
<dbReference type="AlphaFoldDB" id="M7TUN5"/>
<evidence type="ECO:0000259" key="2">
    <source>
        <dbReference type="PROSITE" id="PS50076"/>
    </source>
</evidence>
<feature type="region of interest" description="Disordered" evidence="1">
    <location>
        <begin position="134"/>
        <end position="156"/>
    </location>
</feature>
<protein>
    <submittedName>
        <fullName evidence="3">Putative dnaj domain-containing protein</fullName>
    </submittedName>
</protein>
<dbReference type="PANTHER" id="PTHR43948">
    <property type="entry name" value="DNAJ HOMOLOG SUBFAMILY B"/>
    <property type="match status" value="1"/>
</dbReference>
<organism evidence="3 4">
    <name type="scientific">Eutypa lata (strain UCR-EL1)</name>
    <name type="common">Grapevine dieback disease fungus</name>
    <name type="synonym">Eutypa armeniacae</name>
    <dbReference type="NCBI Taxonomy" id="1287681"/>
    <lineage>
        <taxon>Eukaryota</taxon>
        <taxon>Fungi</taxon>
        <taxon>Dikarya</taxon>
        <taxon>Ascomycota</taxon>
        <taxon>Pezizomycotina</taxon>
        <taxon>Sordariomycetes</taxon>
        <taxon>Xylariomycetidae</taxon>
        <taxon>Xylariales</taxon>
        <taxon>Diatrypaceae</taxon>
        <taxon>Eutypa</taxon>
    </lineage>
</organism>
<sequence length="258" mass="28473">MDYKTPPNYYAILEVSETATTEQVRNAYKRAALKTHPDRVPADSPERPVRTRKFQLVNDAYYTLSDSSRRREYDAQRRMFGGGRNRPSSSSHGGGYADPFEGMDGDETVPPGGSGGPQGNNFYSWAWNFFTGAQEQQQQQGHQQQNQQQEGRQETEDAQFADVFEEMLREEGMAEEGTNRPTSKFWSIMGAASGGVMGFIVANVPGMVAGAVAGNRLGAVRDARGKSVYAVFLELPQGDRSRLLAQLATRVFSHAMGV</sequence>
<dbReference type="STRING" id="1287681.M7TUN5"/>
<gene>
    <name evidence="3" type="ORF">UCREL1_2570</name>
</gene>
<dbReference type="SUPFAM" id="SSF46565">
    <property type="entry name" value="Chaperone J-domain"/>
    <property type="match status" value="1"/>
</dbReference>
<evidence type="ECO:0000313" key="3">
    <source>
        <dbReference type="EMBL" id="EMR70395.1"/>
    </source>
</evidence>
<dbReference type="OrthoDB" id="442087at2759"/>
<dbReference type="GO" id="GO:0005737">
    <property type="term" value="C:cytoplasm"/>
    <property type="evidence" value="ECO:0007669"/>
    <property type="project" value="TreeGrafter"/>
</dbReference>
<dbReference type="Gene3D" id="1.10.287.110">
    <property type="entry name" value="DnaJ domain"/>
    <property type="match status" value="1"/>
</dbReference>
<dbReference type="GO" id="GO:0051087">
    <property type="term" value="F:protein-folding chaperone binding"/>
    <property type="evidence" value="ECO:0007669"/>
    <property type="project" value="TreeGrafter"/>
</dbReference>
<dbReference type="GO" id="GO:0005634">
    <property type="term" value="C:nucleus"/>
    <property type="evidence" value="ECO:0007669"/>
    <property type="project" value="TreeGrafter"/>
</dbReference>
<dbReference type="Proteomes" id="UP000012174">
    <property type="component" value="Unassembled WGS sequence"/>
</dbReference>
<dbReference type="PANTHER" id="PTHR43948:SF21">
    <property type="entry name" value="DNAJ DOMAIN-CONTAINING PROTEIN"/>
    <property type="match status" value="1"/>
</dbReference>
<feature type="region of interest" description="Disordered" evidence="1">
    <location>
        <begin position="79"/>
        <end position="120"/>
    </location>
</feature>
<dbReference type="OMA" id="VFQSTMG"/>
<dbReference type="Pfam" id="PF00226">
    <property type="entry name" value="DnaJ"/>
    <property type="match status" value="1"/>
</dbReference>
<dbReference type="GO" id="GO:0044183">
    <property type="term" value="F:protein folding chaperone"/>
    <property type="evidence" value="ECO:0007669"/>
    <property type="project" value="TreeGrafter"/>
</dbReference>
<accession>M7TUN5</accession>
<keyword evidence="4" id="KW-1185">Reference proteome</keyword>
<feature type="domain" description="J" evidence="2">
    <location>
        <begin position="8"/>
        <end position="77"/>
    </location>
</feature>